<dbReference type="AlphaFoldDB" id="W6NDE8"/>
<dbReference type="RefSeq" id="WP_017895987.1">
    <property type="nucleotide sequence ID" value="NZ_CBXI010000003.1"/>
</dbReference>
<name>W6NDE8_CLOTY</name>
<dbReference type="Proteomes" id="UP000019482">
    <property type="component" value="Unassembled WGS sequence"/>
</dbReference>
<proteinExistence type="predicted"/>
<keyword evidence="2" id="KW-1185">Reference proteome</keyword>
<protein>
    <recommendedName>
        <fullName evidence="3">No significant homology</fullName>
    </recommendedName>
</protein>
<comment type="caution">
    <text evidence="1">The sequence shown here is derived from an EMBL/GenBank/DDBJ whole genome shotgun (WGS) entry which is preliminary data.</text>
</comment>
<reference evidence="1 2" key="1">
    <citation type="journal article" date="2015" name="Genome Announc.">
        <title>Draft Genome Sequence of Clostridium tyrobutyricum Strain DIVETGP, Isolated from Cow's Milk for Grana Padano Production.</title>
        <authorList>
            <person name="Soggiu A."/>
            <person name="Piras C."/>
            <person name="Gaiarsa S."/>
            <person name="Sassera D."/>
            <person name="Roncada P."/>
            <person name="Bendixen E."/>
            <person name="Brasca M."/>
            <person name="Bonizzi L."/>
        </authorList>
    </citation>
    <scope>NUCLEOTIDE SEQUENCE [LARGE SCALE GENOMIC DNA]</scope>
    <source>
        <strain evidence="1 2">DIVETGP</strain>
    </source>
</reference>
<gene>
    <name evidence="1" type="ORF">CTDIVETGP_0092</name>
</gene>
<dbReference type="EMBL" id="CBXI010000003">
    <property type="protein sequence ID" value="CDL90022.1"/>
    <property type="molecule type" value="Genomic_DNA"/>
</dbReference>
<sequence length="74" mass="8500">MDIQKREEYIYNFEVSDIITGQKALCSLQAKVQNGKVVLYVCGQPYEEIKDTLNPQVETACQEFLAELQRELGE</sequence>
<organism evidence="1 2">
    <name type="scientific">Clostridium tyrobutyricum DIVETGP</name>
    <dbReference type="NCBI Taxonomy" id="1408889"/>
    <lineage>
        <taxon>Bacteria</taxon>
        <taxon>Bacillati</taxon>
        <taxon>Bacillota</taxon>
        <taxon>Clostridia</taxon>
        <taxon>Eubacteriales</taxon>
        <taxon>Clostridiaceae</taxon>
        <taxon>Clostridium</taxon>
    </lineage>
</organism>
<evidence type="ECO:0000313" key="1">
    <source>
        <dbReference type="EMBL" id="CDL90022.1"/>
    </source>
</evidence>
<evidence type="ECO:0008006" key="3">
    <source>
        <dbReference type="Google" id="ProtNLM"/>
    </source>
</evidence>
<dbReference type="GeneID" id="29418032"/>
<accession>W6NDE8</accession>
<evidence type="ECO:0000313" key="2">
    <source>
        <dbReference type="Proteomes" id="UP000019482"/>
    </source>
</evidence>